<dbReference type="RefSeq" id="WP_021030370.1">
    <property type="nucleotide sequence ID" value="NZ_KI391953.1"/>
</dbReference>
<feature type="domain" description="ER-bound oxygenase mpaB/mpaB'/Rubber oxygenase catalytic" evidence="2">
    <location>
        <begin position="114"/>
        <end position="346"/>
    </location>
</feature>
<dbReference type="PANTHER" id="PTHR36151">
    <property type="entry name" value="BLR2777 PROTEIN"/>
    <property type="match status" value="1"/>
</dbReference>
<evidence type="ECO:0000313" key="3">
    <source>
        <dbReference type="EMBL" id="EFV12599.2"/>
    </source>
</evidence>
<dbReference type="AlphaFoldDB" id="E5XSS2"/>
<proteinExistence type="predicted"/>
<evidence type="ECO:0000259" key="2">
    <source>
        <dbReference type="Pfam" id="PF09995"/>
    </source>
</evidence>
<evidence type="ECO:0000256" key="1">
    <source>
        <dbReference type="SAM" id="MobiDB-lite"/>
    </source>
</evidence>
<accession>E5XSS2</accession>
<feature type="region of interest" description="Disordered" evidence="1">
    <location>
        <begin position="1"/>
        <end position="28"/>
    </location>
</feature>
<dbReference type="Pfam" id="PF09995">
    <property type="entry name" value="MPAB_Lcp_cat"/>
    <property type="match status" value="1"/>
</dbReference>
<dbReference type="GO" id="GO:0016491">
    <property type="term" value="F:oxidoreductase activity"/>
    <property type="evidence" value="ECO:0007669"/>
    <property type="project" value="InterPro"/>
</dbReference>
<dbReference type="HOGENOM" id="CLU_059206_0_1_11"/>
<organism evidence="3 4">
    <name type="scientific">Segniliparus rugosus (strain ATCC BAA-974 / DSM 45345 / CCUG 50838 / CIP 108380 / JCM 13579 / CDC 945)</name>
    <dbReference type="NCBI Taxonomy" id="679197"/>
    <lineage>
        <taxon>Bacteria</taxon>
        <taxon>Bacillati</taxon>
        <taxon>Actinomycetota</taxon>
        <taxon>Actinomycetes</taxon>
        <taxon>Mycobacteriales</taxon>
        <taxon>Segniliparaceae</taxon>
        <taxon>Segniliparus</taxon>
    </lineage>
</organism>
<protein>
    <recommendedName>
        <fullName evidence="2">ER-bound oxygenase mpaB/mpaB'/Rubber oxygenase catalytic domain-containing protein</fullName>
    </recommendedName>
</protein>
<dbReference type="eggNOG" id="COG3662">
    <property type="taxonomic scope" value="Bacteria"/>
</dbReference>
<comment type="caution">
    <text evidence="3">The sequence shown here is derived from an EMBL/GenBank/DDBJ whole genome shotgun (WGS) entry which is preliminary data.</text>
</comment>
<name>E5XSS2_SEGRC</name>
<sequence length="384" mass="41891">MTCPVRPEATPPAQPSPKRGSGRPDPMTAAANKAALAISDVLLRIGARRGLLEFYDSAPNFSPIIEAARADPKRLFKPLDLLFELFRPDYFKKTRFDAPEGDPGWFGPDSAIWYVLTHTPTIALGLVNTAIVDIMHQDIQYAVFDHSKLVGRDQTGKAIPGTISGTGWVVRAGRTLSFFAGAAYGSTEAAESLCQTVKAMHSQVKGVRPDGKPYDADDPEFFRWTYATVVQGLAAAHERYHPRPLSGAALDQFYREYAVIGEALGGVGLPKTKAECADVLNNSPAVVGVAVNADNIDYIRMIPRGLRGGFVGWLIQDILPEPIQKVLNFRQPNQPLLRVYQVLARGAAMAVNSMGDIREVDQAFRRVGRTKKSVYQGTPRIAAS</sequence>
<dbReference type="STRING" id="679197.HMPREF9336_02544"/>
<evidence type="ECO:0000313" key="4">
    <source>
        <dbReference type="Proteomes" id="UP000004816"/>
    </source>
</evidence>
<dbReference type="InterPro" id="IPR018713">
    <property type="entry name" value="MPAB/Lcp_cat_dom"/>
</dbReference>
<dbReference type="EMBL" id="ACZI02000002">
    <property type="protein sequence ID" value="EFV12599.2"/>
    <property type="molecule type" value="Genomic_DNA"/>
</dbReference>
<dbReference type="Proteomes" id="UP000004816">
    <property type="component" value="Unassembled WGS sequence"/>
</dbReference>
<gene>
    <name evidence="3" type="ORF">HMPREF9336_02544</name>
</gene>
<keyword evidence="4" id="KW-1185">Reference proteome</keyword>
<dbReference type="PANTHER" id="PTHR36151:SF3">
    <property type="entry name" value="ER-BOUND OXYGENASE MPAB_MPAB'_RUBBER OXYGENASE CATALYTIC DOMAIN-CONTAINING PROTEIN"/>
    <property type="match status" value="1"/>
</dbReference>
<reference evidence="3 4" key="1">
    <citation type="journal article" date="2011" name="Stand. Genomic Sci.">
        <title>High quality draft genome sequence of Segniliparus rugosus CDC 945(T)= (ATCC BAA-974(T)).</title>
        <authorList>
            <person name="Earl A.M."/>
            <person name="Desjardins C.A."/>
            <person name="Fitzgerald M.G."/>
            <person name="Arachchi H.M."/>
            <person name="Zeng Q."/>
            <person name="Mehta T."/>
            <person name="Griggs A."/>
            <person name="Birren B.W."/>
            <person name="Toney N.C."/>
            <person name="Carr J."/>
            <person name="Posey J."/>
            <person name="Butler W.R."/>
        </authorList>
    </citation>
    <scope>NUCLEOTIDE SEQUENCE [LARGE SCALE GENOMIC DNA]</scope>
    <source>
        <strain evidence="4">ATCC BAA-974 / DSM 45345 / CCUG 50838 / CIP 108380 / JCM 13579 / CDC 945</strain>
    </source>
</reference>